<dbReference type="AlphaFoldDB" id="A0A6B0QYT7"/>
<dbReference type="EMBL" id="VBQZ03000012">
    <property type="protein sequence ID" value="MXQ82242.1"/>
    <property type="molecule type" value="Genomic_DNA"/>
</dbReference>
<organism evidence="2 3">
    <name type="scientific">Bos mutus</name>
    <name type="common">wild yak</name>
    <dbReference type="NCBI Taxonomy" id="72004"/>
    <lineage>
        <taxon>Eukaryota</taxon>
        <taxon>Metazoa</taxon>
        <taxon>Chordata</taxon>
        <taxon>Craniata</taxon>
        <taxon>Vertebrata</taxon>
        <taxon>Euteleostomi</taxon>
        <taxon>Mammalia</taxon>
        <taxon>Eutheria</taxon>
        <taxon>Laurasiatheria</taxon>
        <taxon>Artiodactyla</taxon>
        <taxon>Ruminantia</taxon>
        <taxon>Pecora</taxon>
        <taxon>Bovidae</taxon>
        <taxon>Bovinae</taxon>
        <taxon>Bos</taxon>
    </lineage>
</organism>
<dbReference type="Proteomes" id="UP000322234">
    <property type="component" value="Unassembled WGS sequence"/>
</dbReference>
<evidence type="ECO:0000256" key="1">
    <source>
        <dbReference type="SAM" id="MobiDB-lite"/>
    </source>
</evidence>
<evidence type="ECO:0000313" key="2">
    <source>
        <dbReference type="EMBL" id="MXQ82242.1"/>
    </source>
</evidence>
<evidence type="ECO:0000313" key="3">
    <source>
        <dbReference type="Proteomes" id="UP000322234"/>
    </source>
</evidence>
<feature type="region of interest" description="Disordered" evidence="1">
    <location>
        <begin position="154"/>
        <end position="183"/>
    </location>
</feature>
<feature type="compositionally biased region" description="Polar residues" evidence="1">
    <location>
        <begin position="154"/>
        <end position="165"/>
    </location>
</feature>
<sequence>MHIGMSHGHPATRSADGEGQLTQCLHRLLLASGRLPGDLLRAHLLCPQLLCPGPAPDPHLCSSELRVQPLLPTSLQQLLSLPAGLLCTCLLQARLLHPCLLQARLLQACLLHTCLLQARVLHHPSPVVLLKLCSWASPVGTTWAQMKDTPTTSLWQKQPFQSQGSPGPRSAGRGTQGIRGNWLAQHPDTHPLGGCPGLTHRHWEAPASSMCQLLGSRKQTNCSLWSTPSPLPARLGWWRADGKG</sequence>
<reference evidence="2" key="1">
    <citation type="submission" date="2019-10" db="EMBL/GenBank/DDBJ databases">
        <title>The sequence and de novo assembly of the wild yak genome.</title>
        <authorList>
            <person name="Liu Y."/>
        </authorList>
    </citation>
    <scope>NUCLEOTIDE SEQUENCE [LARGE SCALE GENOMIC DNA]</scope>
    <source>
        <strain evidence="2">WY2019</strain>
    </source>
</reference>
<accession>A0A6B0QYT7</accession>
<keyword evidence="3" id="KW-1185">Reference proteome</keyword>
<comment type="caution">
    <text evidence="2">The sequence shown here is derived from an EMBL/GenBank/DDBJ whole genome shotgun (WGS) entry which is preliminary data.</text>
</comment>
<protein>
    <submittedName>
        <fullName evidence="2">Uncharacterized protein</fullName>
    </submittedName>
</protein>
<proteinExistence type="predicted"/>
<gene>
    <name evidence="2" type="ORF">E5288_WYG010845</name>
</gene>
<name>A0A6B0QYT7_9CETA</name>